<protein>
    <submittedName>
        <fullName evidence="1">Uncharacterized protein</fullName>
    </submittedName>
</protein>
<evidence type="ECO:0000313" key="2">
    <source>
        <dbReference type="Proteomes" id="UP000325302"/>
    </source>
</evidence>
<keyword evidence="2" id="KW-1185">Reference proteome</keyword>
<organism evidence="1 2">
    <name type="scientific">Nitrincola tapanii</name>
    <dbReference type="NCBI Taxonomy" id="1708751"/>
    <lineage>
        <taxon>Bacteria</taxon>
        <taxon>Pseudomonadati</taxon>
        <taxon>Pseudomonadota</taxon>
        <taxon>Gammaproteobacteria</taxon>
        <taxon>Oceanospirillales</taxon>
        <taxon>Oceanospirillaceae</taxon>
        <taxon>Nitrincola</taxon>
    </lineage>
</organism>
<reference evidence="1 2" key="1">
    <citation type="submission" date="2019-03" db="EMBL/GenBank/DDBJ databases">
        <title>Nitrincola sp. nov. isolated from an Indian soda lake.</title>
        <authorList>
            <person name="Joshi A."/>
            <person name="Thite S.V."/>
            <person name="Joseph N."/>
            <person name="Dhotre D."/>
            <person name="Moorthy M."/>
            <person name="Shouche Y.S."/>
        </authorList>
    </citation>
    <scope>NUCLEOTIDE SEQUENCE [LARGE SCALE GENOMIC DNA]</scope>
    <source>
        <strain evidence="1 2">MEB193</strain>
    </source>
</reference>
<name>A0A5A9W5N0_9GAMM</name>
<dbReference type="EMBL" id="SMRS01000002">
    <property type="protein sequence ID" value="KAA0875754.1"/>
    <property type="molecule type" value="Genomic_DNA"/>
</dbReference>
<dbReference type="RefSeq" id="WP_149390058.1">
    <property type="nucleotide sequence ID" value="NZ_SMRS01000002.1"/>
</dbReference>
<dbReference type="OrthoDB" id="6058761at2"/>
<dbReference type="Proteomes" id="UP000325302">
    <property type="component" value="Unassembled WGS sequence"/>
</dbReference>
<comment type="caution">
    <text evidence="1">The sequence shown here is derived from an EMBL/GenBank/DDBJ whole genome shotgun (WGS) entry which is preliminary data.</text>
</comment>
<sequence>MTSLDQAINALAIREVRLRNSSLSLADDIELLELQSLNLEVQAFHGVGKIKEIRLQEDGQNWWEYNFFYAAGVRLVQPEIESSPVVEIQATLNALYRSSVELERFALDAFSEEHVGYHVWPYWREYVQSTCARLGITPIRVGLYRVNQK</sequence>
<dbReference type="AlphaFoldDB" id="A0A5A9W5N0"/>
<accession>A0A5A9W5N0</accession>
<gene>
    <name evidence="1" type="ORF">E1H14_03440</name>
</gene>
<evidence type="ECO:0000313" key="1">
    <source>
        <dbReference type="EMBL" id="KAA0875754.1"/>
    </source>
</evidence>
<proteinExistence type="predicted"/>